<evidence type="ECO:0000313" key="2">
    <source>
        <dbReference type="Proteomes" id="UP000006729"/>
    </source>
</evidence>
<proteinExistence type="predicted"/>
<protein>
    <submittedName>
        <fullName evidence="1">Uncharacterized protein</fullName>
    </submittedName>
</protein>
<dbReference type="EMBL" id="CM009300">
    <property type="protein sequence ID" value="RQO97426.1"/>
    <property type="molecule type" value="Genomic_DNA"/>
</dbReference>
<gene>
    <name evidence="1" type="ORF">POPTR_011G034975</name>
</gene>
<evidence type="ECO:0000313" key="1">
    <source>
        <dbReference type="EMBL" id="RQO97426.1"/>
    </source>
</evidence>
<sequence>MIGSFLFATHTTACSGILWYQIPRYLLVELPGLKNPSAKIYPSEIRGSPSLMVWLVFKDSWDVQDENSFPFSIFSASGERRWSSDKCGTISEVR</sequence>
<name>A0A3N7FPY5_POPTR</name>
<dbReference type="Proteomes" id="UP000006729">
    <property type="component" value="Chromosome 11"/>
</dbReference>
<organism evidence="1 2">
    <name type="scientific">Populus trichocarpa</name>
    <name type="common">Western balsam poplar</name>
    <name type="synonym">Populus balsamifera subsp. trichocarpa</name>
    <dbReference type="NCBI Taxonomy" id="3694"/>
    <lineage>
        <taxon>Eukaryota</taxon>
        <taxon>Viridiplantae</taxon>
        <taxon>Streptophyta</taxon>
        <taxon>Embryophyta</taxon>
        <taxon>Tracheophyta</taxon>
        <taxon>Spermatophyta</taxon>
        <taxon>Magnoliopsida</taxon>
        <taxon>eudicotyledons</taxon>
        <taxon>Gunneridae</taxon>
        <taxon>Pentapetalae</taxon>
        <taxon>rosids</taxon>
        <taxon>fabids</taxon>
        <taxon>Malpighiales</taxon>
        <taxon>Salicaceae</taxon>
        <taxon>Saliceae</taxon>
        <taxon>Populus</taxon>
    </lineage>
</organism>
<accession>A0A3N7FPY5</accession>
<dbReference type="InParanoid" id="A0A3N7FPY5"/>
<keyword evidence="2" id="KW-1185">Reference proteome</keyword>
<dbReference type="AlphaFoldDB" id="A0A3N7FPY5"/>
<reference evidence="1 2" key="1">
    <citation type="journal article" date="2006" name="Science">
        <title>The genome of black cottonwood, Populus trichocarpa (Torr. &amp; Gray).</title>
        <authorList>
            <person name="Tuskan G.A."/>
            <person name="Difazio S."/>
            <person name="Jansson S."/>
            <person name="Bohlmann J."/>
            <person name="Grigoriev I."/>
            <person name="Hellsten U."/>
            <person name="Putnam N."/>
            <person name="Ralph S."/>
            <person name="Rombauts S."/>
            <person name="Salamov A."/>
            <person name="Schein J."/>
            <person name="Sterck L."/>
            <person name="Aerts A."/>
            <person name="Bhalerao R.R."/>
            <person name="Bhalerao R.P."/>
            <person name="Blaudez D."/>
            <person name="Boerjan W."/>
            <person name="Brun A."/>
            <person name="Brunner A."/>
            <person name="Busov V."/>
            <person name="Campbell M."/>
            <person name="Carlson J."/>
            <person name="Chalot M."/>
            <person name="Chapman J."/>
            <person name="Chen G.L."/>
            <person name="Cooper D."/>
            <person name="Coutinho P.M."/>
            <person name="Couturier J."/>
            <person name="Covert S."/>
            <person name="Cronk Q."/>
            <person name="Cunningham R."/>
            <person name="Davis J."/>
            <person name="Degroeve S."/>
            <person name="Dejardin A."/>
            <person name="Depamphilis C."/>
            <person name="Detter J."/>
            <person name="Dirks B."/>
            <person name="Dubchak I."/>
            <person name="Duplessis S."/>
            <person name="Ehlting J."/>
            <person name="Ellis B."/>
            <person name="Gendler K."/>
            <person name="Goodstein D."/>
            <person name="Gribskov M."/>
            <person name="Grimwood J."/>
            <person name="Groover A."/>
            <person name="Gunter L."/>
            <person name="Hamberger B."/>
            <person name="Heinze B."/>
            <person name="Helariutta Y."/>
            <person name="Henrissat B."/>
            <person name="Holligan D."/>
            <person name="Holt R."/>
            <person name="Huang W."/>
            <person name="Islam-Faridi N."/>
            <person name="Jones S."/>
            <person name="Jones-Rhoades M."/>
            <person name="Jorgensen R."/>
            <person name="Joshi C."/>
            <person name="Kangasjarvi J."/>
            <person name="Karlsson J."/>
            <person name="Kelleher C."/>
            <person name="Kirkpatrick R."/>
            <person name="Kirst M."/>
            <person name="Kohler A."/>
            <person name="Kalluri U."/>
            <person name="Larimer F."/>
            <person name="Leebens-Mack J."/>
            <person name="Leple J.C."/>
            <person name="Locascio P."/>
            <person name="Lou Y."/>
            <person name="Lucas S."/>
            <person name="Martin F."/>
            <person name="Montanini B."/>
            <person name="Napoli C."/>
            <person name="Nelson D.R."/>
            <person name="Nelson C."/>
            <person name="Nieminen K."/>
            <person name="Nilsson O."/>
            <person name="Pereda V."/>
            <person name="Peter G."/>
            <person name="Philippe R."/>
            <person name="Pilate G."/>
            <person name="Poliakov A."/>
            <person name="Razumovskaya J."/>
            <person name="Richardson P."/>
            <person name="Rinaldi C."/>
            <person name="Ritland K."/>
            <person name="Rouze P."/>
            <person name="Ryaboy D."/>
            <person name="Schmutz J."/>
            <person name="Schrader J."/>
            <person name="Segerman B."/>
            <person name="Shin H."/>
            <person name="Siddiqui A."/>
            <person name="Sterky F."/>
            <person name="Terry A."/>
            <person name="Tsai C.J."/>
            <person name="Uberbacher E."/>
            <person name="Unneberg P."/>
            <person name="Vahala J."/>
            <person name="Wall K."/>
            <person name="Wessler S."/>
            <person name="Yang G."/>
            <person name="Yin T."/>
            <person name="Douglas C."/>
            <person name="Marra M."/>
            <person name="Sandberg G."/>
            <person name="Van de Peer Y."/>
            <person name="Rokhsar D."/>
        </authorList>
    </citation>
    <scope>NUCLEOTIDE SEQUENCE [LARGE SCALE GENOMIC DNA]</scope>
    <source>
        <strain evidence="2">cv. Nisqually</strain>
    </source>
</reference>